<dbReference type="EC" id="3.1.4.53" evidence="6"/>
<dbReference type="OrthoDB" id="9784378at2"/>
<keyword evidence="1" id="KW-0479">Metal-binding</keyword>
<dbReference type="GO" id="GO:0004115">
    <property type="term" value="F:3',5'-cyclic-AMP phosphodiesterase activity"/>
    <property type="evidence" value="ECO:0007669"/>
    <property type="project" value="UniProtKB-EC"/>
</dbReference>
<dbReference type="SUPFAM" id="SSF56300">
    <property type="entry name" value="Metallo-dependent phosphatases"/>
    <property type="match status" value="1"/>
</dbReference>
<keyword evidence="2 6" id="KW-0378">Hydrolase</keyword>
<evidence type="ECO:0000313" key="6">
    <source>
        <dbReference type="EMBL" id="TEU28509.1"/>
    </source>
</evidence>
<comment type="similarity">
    <text evidence="4">Belongs to the cyclic nucleotide phosphodiesterase class-III family.</text>
</comment>
<dbReference type="PANTHER" id="PTHR42988:SF2">
    <property type="entry name" value="CYCLIC NUCLEOTIDE PHOSPHODIESTERASE CBUA0032-RELATED"/>
    <property type="match status" value="1"/>
</dbReference>
<feature type="domain" description="Calcineurin-like phosphoesterase" evidence="5">
    <location>
        <begin position="18"/>
        <end position="206"/>
    </location>
</feature>
<dbReference type="PANTHER" id="PTHR42988">
    <property type="entry name" value="PHOSPHOHYDROLASE"/>
    <property type="match status" value="1"/>
</dbReference>
<comment type="caution">
    <text evidence="6">The sequence shown here is derived from an EMBL/GenBank/DDBJ whole genome shotgun (WGS) entry which is preliminary data.</text>
</comment>
<evidence type="ECO:0000256" key="4">
    <source>
        <dbReference type="ARBA" id="ARBA00025742"/>
    </source>
</evidence>
<dbReference type="EMBL" id="SNTY01000017">
    <property type="protein sequence ID" value="TEU28509.1"/>
    <property type="molecule type" value="Genomic_DNA"/>
</dbReference>
<dbReference type="RefSeq" id="WP_134244012.1">
    <property type="nucleotide sequence ID" value="NZ_SNTY01000017.1"/>
</dbReference>
<evidence type="ECO:0000256" key="1">
    <source>
        <dbReference type="ARBA" id="ARBA00022723"/>
    </source>
</evidence>
<dbReference type="InterPro" id="IPR026575">
    <property type="entry name" value="GpdQ/CpdA-like"/>
</dbReference>
<dbReference type="STRING" id="1120977.GCA_000619845_02093"/>
<sequence length="275" mass="31659">MIYQVEIPASVLSQERPLRLVQCSDMHLFADPATKLLGLNTQHSFQSVIELIQQQQPNIDLLLTTGDIAQQSSPETYQRFLATMQPLRAPHFCIPGNHDLDEAYHSGLRINQLPCEVIIGNWCCILLDSTVDHEIAGSFSNSTLEYLQQALERQRNRHVLIALHHNPIAVGCEWLDQHMLKASQTFFDIIQPFNNVKLVIHGHVHQRFEQVYEQVSYLSCPSTSLQFKPRSAKFTLDTVNPGYRWLDLYANGYFETDVCRVENFNFYIDYQSNGY</sequence>
<evidence type="ECO:0000259" key="5">
    <source>
        <dbReference type="Pfam" id="PF00149"/>
    </source>
</evidence>
<dbReference type="Gene3D" id="3.60.21.10">
    <property type="match status" value="1"/>
</dbReference>
<protein>
    <submittedName>
        <fullName evidence="6">3',5'-cyclic-AMP phosphodiesterase</fullName>
        <ecNumber evidence="6">3.1.4.53</ecNumber>
    </submittedName>
</protein>
<dbReference type="InterPro" id="IPR004843">
    <property type="entry name" value="Calcineurin-like_PHP"/>
</dbReference>
<keyword evidence="3" id="KW-0408">Iron</keyword>
<dbReference type="NCBIfam" id="NF008359">
    <property type="entry name" value="PRK11148.1"/>
    <property type="match status" value="1"/>
</dbReference>
<accession>A0A4Y7XD53</accession>
<dbReference type="InterPro" id="IPR029052">
    <property type="entry name" value="Metallo-depent_PP-like"/>
</dbReference>
<evidence type="ECO:0000256" key="3">
    <source>
        <dbReference type="ARBA" id="ARBA00023004"/>
    </source>
</evidence>
<organism evidence="6 7">
    <name type="scientific">Alkanindiges illinoisensis</name>
    <dbReference type="NCBI Taxonomy" id="197183"/>
    <lineage>
        <taxon>Bacteria</taxon>
        <taxon>Pseudomonadati</taxon>
        <taxon>Pseudomonadota</taxon>
        <taxon>Gammaproteobacteria</taxon>
        <taxon>Moraxellales</taxon>
        <taxon>Moraxellaceae</taxon>
        <taxon>Alkanindiges</taxon>
    </lineage>
</organism>
<gene>
    <name evidence="6" type="primary">cpdA</name>
    <name evidence="6" type="ORF">E2B99_05820</name>
</gene>
<dbReference type="Pfam" id="PF00149">
    <property type="entry name" value="Metallophos"/>
    <property type="match status" value="1"/>
</dbReference>
<keyword evidence="7" id="KW-1185">Reference proteome</keyword>
<proteinExistence type="inferred from homology"/>
<dbReference type="CDD" id="cd07402">
    <property type="entry name" value="MPP_GpdQ"/>
    <property type="match status" value="1"/>
</dbReference>
<dbReference type="Proteomes" id="UP000297834">
    <property type="component" value="Unassembled WGS sequence"/>
</dbReference>
<dbReference type="AlphaFoldDB" id="A0A4Y7XD53"/>
<evidence type="ECO:0000256" key="2">
    <source>
        <dbReference type="ARBA" id="ARBA00022801"/>
    </source>
</evidence>
<name>A0A4Y7XD53_9GAMM</name>
<evidence type="ECO:0000313" key="7">
    <source>
        <dbReference type="Proteomes" id="UP000297834"/>
    </source>
</evidence>
<reference evidence="6 7" key="1">
    <citation type="submission" date="2019-03" db="EMBL/GenBank/DDBJ databases">
        <title>Alkanindiges illinoisensis: a potential pathogenic isolated from ascites of a gastric cancer patient with abdominal metastasis.</title>
        <authorList>
            <person name="Hu X."/>
            <person name="Yang B."/>
            <person name="Yan X."/>
            <person name="Lin L."/>
            <person name="Zhao H."/>
            <person name="Zhou F."/>
            <person name="Su B."/>
            <person name="Chen J."/>
            <person name="Rui Y."/>
            <person name="Wang Q."/>
            <person name="Zheng L."/>
        </authorList>
    </citation>
    <scope>NUCLEOTIDE SEQUENCE [LARGE SCALE GENOMIC DNA]</scope>
    <source>
        <strain evidence="6 7">NFYY 23406</strain>
    </source>
</reference>
<dbReference type="InterPro" id="IPR050884">
    <property type="entry name" value="CNP_phosphodiesterase-III"/>
</dbReference>
<dbReference type="GO" id="GO:0046872">
    <property type="term" value="F:metal ion binding"/>
    <property type="evidence" value="ECO:0007669"/>
    <property type="project" value="UniProtKB-KW"/>
</dbReference>